<feature type="domain" description="Alpha-L-arabinofuranosidase C-terminal" evidence="10">
    <location>
        <begin position="291"/>
        <end position="492"/>
    </location>
</feature>
<keyword evidence="12" id="KW-1185">Reference proteome</keyword>
<evidence type="ECO:0000259" key="10">
    <source>
        <dbReference type="SMART" id="SM00813"/>
    </source>
</evidence>
<name>A0A318XPF3_9FIRM</name>
<dbReference type="InterPro" id="IPR013780">
    <property type="entry name" value="Glyco_hydro_b"/>
</dbReference>
<dbReference type="OrthoDB" id="9758333at2"/>
<dbReference type="EC" id="3.2.1.55" evidence="5"/>
<comment type="catalytic activity">
    <reaction evidence="1">
        <text>Hydrolysis of terminal non-reducing alpha-L-arabinofuranoside residues in alpha-L-arabinosides.</text>
        <dbReference type="EC" id="3.2.1.55"/>
    </reaction>
</comment>
<dbReference type="InterPro" id="IPR010720">
    <property type="entry name" value="Alpha-L-AF_C"/>
</dbReference>
<dbReference type="Pfam" id="PF22848">
    <property type="entry name" value="ASD1_dom"/>
    <property type="match status" value="1"/>
</dbReference>
<dbReference type="SUPFAM" id="SSF51445">
    <property type="entry name" value="(Trans)glycosidases"/>
    <property type="match status" value="1"/>
</dbReference>
<dbReference type="PANTHER" id="PTHR43576">
    <property type="entry name" value="ALPHA-L-ARABINOFURANOSIDASE C-RELATED"/>
    <property type="match status" value="1"/>
</dbReference>
<evidence type="ECO:0000256" key="5">
    <source>
        <dbReference type="ARBA" id="ARBA00012670"/>
    </source>
</evidence>
<dbReference type="AlphaFoldDB" id="A0A318XPF3"/>
<evidence type="ECO:0000256" key="9">
    <source>
        <dbReference type="SAM" id="MobiDB-lite"/>
    </source>
</evidence>
<dbReference type="GO" id="GO:0000272">
    <property type="term" value="P:polysaccharide catabolic process"/>
    <property type="evidence" value="ECO:0007669"/>
    <property type="project" value="TreeGrafter"/>
</dbReference>
<dbReference type="InterPro" id="IPR017853">
    <property type="entry name" value="GH"/>
</dbReference>
<dbReference type="SMART" id="SM00813">
    <property type="entry name" value="Alpha-L-AF_C"/>
    <property type="match status" value="1"/>
</dbReference>
<proteinExistence type="inferred from homology"/>
<evidence type="ECO:0000256" key="6">
    <source>
        <dbReference type="ARBA" id="ARBA00022801"/>
    </source>
</evidence>
<dbReference type="EMBL" id="QKMR01000004">
    <property type="protein sequence ID" value="PYG89038.1"/>
    <property type="molecule type" value="Genomic_DNA"/>
</dbReference>
<protein>
    <recommendedName>
        <fullName evidence="5">non-reducing end alpha-L-arabinofuranosidase</fullName>
        <ecNumber evidence="5">3.2.1.55</ecNumber>
    </recommendedName>
</protein>
<comment type="caution">
    <text evidence="11">The sequence shown here is derived from an EMBL/GenBank/DDBJ whole genome shotgun (WGS) entry which is preliminary data.</text>
</comment>
<organism evidence="11 12">
    <name type="scientific">Ruminiclostridium sufflavum DSM 19573</name>
    <dbReference type="NCBI Taxonomy" id="1121337"/>
    <lineage>
        <taxon>Bacteria</taxon>
        <taxon>Bacillati</taxon>
        <taxon>Bacillota</taxon>
        <taxon>Clostridia</taxon>
        <taxon>Eubacteriales</taxon>
        <taxon>Oscillospiraceae</taxon>
        <taxon>Ruminiclostridium</taxon>
    </lineage>
</organism>
<sequence length="502" mass="56007">MNTAKMILNKDYVVGEVDKRIYGSFIEHLGRAVYGGIFEPNHPAAGKTGFRRDVAEMVKELQVPIIRYPGGNFVSGYNWEDGVGPVDKRPKRTELSWAAIETNAVGTNEFCTWAKEAGADIMMAVNLGTRGADAARNLVEYCNHPEGTYWSDLRKLHGYAKPHNIKTWCLGNEMDGPWQIGAKTAQEYGRLACETAKMMKWVDPEIELVACGSSGSGMPTFGQWEATVLENTYEHVDYISLHTYYGNADNDIKNFLARTLDMDAFIKAVAATCDYVKAKKHSKKKIKLSFDEWNVWFHSNEEDRKIERWSVAPRQLEDVYTFEDALVVGGMLITLLKNADRVKIACLAQLVNVIAPIMTENGGSAWRQTIFYPYLHASVFGRGTVLNSIIKSPKYDSRDFTDVPCIDAVAVVSEDNKEITIFAVNKDTEEDITLDIELNGFGTFGVTKHIILESSDIKASNTKENPNNVVPSDNGNASVEDGNVKASIKSLSWNVIRLRKAE</sequence>
<comment type="pathway">
    <text evidence="2">Glycan metabolism.</text>
</comment>
<accession>A0A318XPF3</accession>
<evidence type="ECO:0000313" key="12">
    <source>
        <dbReference type="Proteomes" id="UP000248132"/>
    </source>
</evidence>
<keyword evidence="7" id="KW-0119">Carbohydrate metabolism</keyword>
<dbReference type="Pfam" id="PF06964">
    <property type="entry name" value="Alpha-L-AF_C"/>
    <property type="match status" value="1"/>
</dbReference>
<gene>
    <name evidence="11" type="ORF">LY28_00859</name>
</gene>
<feature type="region of interest" description="Disordered" evidence="9">
    <location>
        <begin position="460"/>
        <end position="480"/>
    </location>
</feature>
<reference evidence="11 12" key="1">
    <citation type="submission" date="2018-06" db="EMBL/GenBank/DDBJ databases">
        <title>Genomic Encyclopedia of Type Strains, Phase I: the one thousand microbial genomes (KMG-I) project.</title>
        <authorList>
            <person name="Kyrpides N."/>
        </authorList>
    </citation>
    <scope>NUCLEOTIDE SEQUENCE [LARGE SCALE GENOMIC DNA]</scope>
    <source>
        <strain evidence="11 12">DSM 19573</strain>
    </source>
</reference>
<evidence type="ECO:0000256" key="3">
    <source>
        <dbReference type="ARBA" id="ARBA00007186"/>
    </source>
</evidence>
<evidence type="ECO:0000256" key="4">
    <source>
        <dbReference type="ARBA" id="ARBA00011165"/>
    </source>
</evidence>
<evidence type="ECO:0000256" key="2">
    <source>
        <dbReference type="ARBA" id="ARBA00004881"/>
    </source>
</evidence>
<dbReference type="PANTHER" id="PTHR43576:SF3">
    <property type="entry name" value="ALPHA-L-ARABINOFURANOSIDASE C"/>
    <property type="match status" value="1"/>
</dbReference>
<evidence type="ECO:0000256" key="1">
    <source>
        <dbReference type="ARBA" id="ARBA00001462"/>
    </source>
</evidence>
<dbReference type="GO" id="GO:0046556">
    <property type="term" value="F:alpha-L-arabinofuranosidase activity"/>
    <property type="evidence" value="ECO:0007669"/>
    <property type="project" value="UniProtKB-EC"/>
</dbReference>
<evidence type="ECO:0000256" key="7">
    <source>
        <dbReference type="ARBA" id="ARBA00023277"/>
    </source>
</evidence>
<dbReference type="Proteomes" id="UP000248132">
    <property type="component" value="Unassembled WGS sequence"/>
</dbReference>
<dbReference type="Gene3D" id="3.20.20.80">
    <property type="entry name" value="Glycosidases"/>
    <property type="match status" value="1"/>
</dbReference>
<keyword evidence="8" id="KW-0326">Glycosidase</keyword>
<keyword evidence="6" id="KW-0378">Hydrolase</keyword>
<evidence type="ECO:0000256" key="8">
    <source>
        <dbReference type="ARBA" id="ARBA00023295"/>
    </source>
</evidence>
<evidence type="ECO:0000313" key="11">
    <source>
        <dbReference type="EMBL" id="PYG89038.1"/>
    </source>
</evidence>
<dbReference type="GO" id="GO:0046373">
    <property type="term" value="P:L-arabinose metabolic process"/>
    <property type="evidence" value="ECO:0007669"/>
    <property type="project" value="InterPro"/>
</dbReference>
<dbReference type="SUPFAM" id="SSF51011">
    <property type="entry name" value="Glycosyl hydrolase domain"/>
    <property type="match status" value="1"/>
</dbReference>
<dbReference type="RefSeq" id="WP_110460933.1">
    <property type="nucleotide sequence ID" value="NZ_QKMR01000004.1"/>
</dbReference>
<comment type="similarity">
    <text evidence="3">Belongs to the glycosyl hydrolase 51 family.</text>
</comment>
<dbReference type="Gene3D" id="2.60.40.1180">
    <property type="entry name" value="Golgi alpha-mannosidase II"/>
    <property type="match status" value="1"/>
</dbReference>
<feature type="compositionally biased region" description="Polar residues" evidence="9">
    <location>
        <begin position="460"/>
        <end position="477"/>
    </location>
</feature>
<dbReference type="InterPro" id="IPR055235">
    <property type="entry name" value="ASD1_cat"/>
</dbReference>
<comment type="subunit">
    <text evidence="4">Homohexamer; trimer of dimers.</text>
</comment>